<accession>A0A1J5TYW3</accession>
<evidence type="ECO:0000259" key="1">
    <source>
        <dbReference type="Pfam" id="PF00144"/>
    </source>
</evidence>
<keyword evidence="2" id="KW-0378">Hydrolase</keyword>
<comment type="caution">
    <text evidence="2">The sequence shown here is derived from an EMBL/GenBank/DDBJ whole genome shotgun (WGS) entry which is preliminary data.</text>
</comment>
<dbReference type="InterPro" id="IPR050789">
    <property type="entry name" value="Diverse_Enzym_Activities"/>
</dbReference>
<evidence type="ECO:0000313" key="2">
    <source>
        <dbReference type="EMBL" id="OIR18988.1"/>
    </source>
</evidence>
<dbReference type="SUPFAM" id="SSF56601">
    <property type="entry name" value="beta-lactamase/transpeptidase-like"/>
    <property type="match status" value="1"/>
</dbReference>
<dbReference type="Gene3D" id="3.40.710.10">
    <property type="entry name" value="DD-peptidase/beta-lactamase superfamily"/>
    <property type="match status" value="1"/>
</dbReference>
<dbReference type="InterPro" id="IPR001466">
    <property type="entry name" value="Beta-lactam-related"/>
</dbReference>
<sequence length="518" mass="56402">MTTPRLLLPMLALSMTALAAPGAEAFSFPRATPESQGVSSAAILNFVREAEPKVDGLHSFILVRHGHVIAEGWWAPYSADQPHVMFSLSKSFTSTAVGFAVAEGKLNIFTPVLDFFPGEAPENPSENLKSMRVRDLLTMSTGHEASTIDNFPFYAREDLIKRFLALPVSHKPGTMFVYNTPASYMLSAIVQKVTGQTVLDYLRPRLFEPLGITDATWEKSSQGINMGGFGLKIRTEDIARFGQLYLQKGMWQGRQLLPASWIEQATERQMSNGSDPAGNWDQGYGFQFWRCPHGVYRGDGAFGQFCIVMDKYDAVLAITSGTADMSAVLNSVWKYLLPAFHESALPADAAGDALLSNALARLEVPPQLGMDTSPMEKHVLGRRYAFPENPKGITAVTLVAPQDGGTWMGGATPTPERTPPGAVTLLVEFGAKTVPITAAPGLWHRGGVVDTETGPEPIAASGAWTSDYTYTLKVCRYQTPFIDTYNLRFSGDELRVDSSVNVSFGDRESPTLIGTAKD</sequence>
<reference evidence="2" key="1">
    <citation type="submission" date="2016-10" db="EMBL/GenBank/DDBJ databases">
        <title>Sequence of Gallionella enrichment culture.</title>
        <authorList>
            <person name="Poehlein A."/>
            <person name="Muehling M."/>
            <person name="Daniel R."/>
        </authorList>
    </citation>
    <scope>NUCLEOTIDE SEQUENCE</scope>
</reference>
<dbReference type="PANTHER" id="PTHR43283:SF7">
    <property type="entry name" value="BETA-LACTAMASE-RELATED DOMAIN-CONTAINING PROTEIN"/>
    <property type="match status" value="1"/>
</dbReference>
<dbReference type="EC" id="3.5.1.46" evidence="2"/>
<proteinExistence type="predicted"/>
<protein>
    <submittedName>
        <fullName evidence="2">6-aminohexanoate-dimer hydrolase</fullName>
        <ecNumber evidence="2">3.5.1.46</ecNumber>
    </submittedName>
</protein>
<dbReference type="PANTHER" id="PTHR43283">
    <property type="entry name" value="BETA-LACTAMASE-RELATED"/>
    <property type="match status" value="1"/>
</dbReference>
<organism evidence="2">
    <name type="scientific">mine drainage metagenome</name>
    <dbReference type="NCBI Taxonomy" id="410659"/>
    <lineage>
        <taxon>unclassified sequences</taxon>
        <taxon>metagenomes</taxon>
        <taxon>ecological metagenomes</taxon>
    </lineage>
</organism>
<gene>
    <name evidence="2" type="primary">nylB_1</name>
    <name evidence="2" type="ORF">GALL_13330</name>
</gene>
<dbReference type="GO" id="GO:0019875">
    <property type="term" value="F:6-aminohexanoate-dimer hydrolase activity"/>
    <property type="evidence" value="ECO:0007669"/>
    <property type="project" value="UniProtKB-EC"/>
</dbReference>
<dbReference type="EMBL" id="MLJW01000002">
    <property type="protein sequence ID" value="OIR18988.1"/>
    <property type="molecule type" value="Genomic_DNA"/>
</dbReference>
<dbReference type="InterPro" id="IPR012338">
    <property type="entry name" value="Beta-lactam/transpept-like"/>
</dbReference>
<dbReference type="Pfam" id="PF00144">
    <property type="entry name" value="Beta-lactamase"/>
    <property type="match status" value="1"/>
</dbReference>
<feature type="domain" description="Beta-lactamase-related" evidence="1">
    <location>
        <begin position="60"/>
        <end position="320"/>
    </location>
</feature>
<dbReference type="AlphaFoldDB" id="A0A1J5TYW3"/>
<name>A0A1J5TYW3_9ZZZZ</name>